<dbReference type="OrthoDB" id="999666at2759"/>
<evidence type="ECO:0000313" key="2">
    <source>
        <dbReference type="Proteomes" id="UP000325315"/>
    </source>
</evidence>
<comment type="caution">
    <text evidence="1">The sequence shown here is derived from an EMBL/GenBank/DDBJ whole genome shotgun (WGS) entry which is preliminary data.</text>
</comment>
<accession>A0A5B6X1Z4</accession>
<reference evidence="2" key="1">
    <citation type="journal article" date="2019" name="Plant Biotechnol. J.">
        <title>Genome sequencing of the Australian wild diploid species Gossypium australe highlights disease resistance and delayed gland morphogenesis.</title>
        <authorList>
            <person name="Cai Y."/>
            <person name="Cai X."/>
            <person name="Wang Q."/>
            <person name="Wang P."/>
            <person name="Zhang Y."/>
            <person name="Cai C."/>
            <person name="Xu Y."/>
            <person name="Wang K."/>
            <person name="Zhou Z."/>
            <person name="Wang C."/>
            <person name="Geng S."/>
            <person name="Li B."/>
            <person name="Dong Q."/>
            <person name="Hou Y."/>
            <person name="Wang H."/>
            <person name="Ai P."/>
            <person name="Liu Z."/>
            <person name="Yi F."/>
            <person name="Sun M."/>
            <person name="An G."/>
            <person name="Cheng J."/>
            <person name="Zhang Y."/>
            <person name="Shi Q."/>
            <person name="Xie Y."/>
            <person name="Shi X."/>
            <person name="Chang Y."/>
            <person name="Huang F."/>
            <person name="Chen Y."/>
            <person name="Hong S."/>
            <person name="Mi L."/>
            <person name="Sun Q."/>
            <person name="Zhang L."/>
            <person name="Zhou B."/>
            <person name="Peng R."/>
            <person name="Zhang X."/>
            <person name="Liu F."/>
        </authorList>
    </citation>
    <scope>NUCLEOTIDE SEQUENCE [LARGE SCALE GENOMIC DNA]</scope>
    <source>
        <strain evidence="2">cv. PA1801</strain>
    </source>
</reference>
<gene>
    <name evidence="1" type="ORF">EPI10_030953</name>
</gene>
<dbReference type="EMBL" id="SMMG02000001">
    <property type="protein sequence ID" value="KAA3487102.1"/>
    <property type="molecule type" value="Genomic_DNA"/>
</dbReference>
<dbReference type="AlphaFoldDB" id="A0A5B6X1Z4"/>
<organism evidence="1 2">
    <name type="scientific">Gossypium australe</name>
    <dbReference type="NCBI Taxonomy" id="47621"/>
    <lineage>
        <taxon>Eukaryota</taxon>
        <taxon>Viridiplantae</taxon>
        <taxon>Streptophyta</taxon>
        <taxon>Embryophyta</taxon>
        <taxon>Tracheophyta</taxon>
        <taxon>Spermatophyta</taxon>
        <taxon>Magnoliopsida</taxon>
        <taxon>eudicotyledons</taxon>
        <taxon>Gunneridae</taxon>
        <taxon>Pentapetalae</taxon>
        <taxon>rosids</taxon>
        <taxon>malvids</taxon>
        <taxon>Malvales</taxon>
        <taxon>Malvaceae</taxon>
        <taxon>Malvoideae</taxon>
        <taxon>Gossypium</taxon>
    </lineage>
</organism>
<protein>
    <submittedName>
        <fullName evidence="1">Pleiotropic drug resistance protein 3-like</fullName>
    </submittedName>
</protein>
<sequence>MDSHLTSLGFGRSTSEPTLYVKKDEKETLLIVSLYVNDLGEMAYFLGMEAFALKILSRYCMESFKPMSTLIPQGEKLTNKGDLERLNETSYKSLV</sequence>
<dbReference type="Proteomes" id="UP000325315">
    <property type="component" value="Unassembled WGS sequence"/>
</dbReference>
<evidence type="ECO:0000313" key="1">
    <source>
        <dbReference type="EMBL" id="KAA3487102.1"/>
    </source>
</evidence>
<proteinExistence type="predicted"/>
<name>A0A5B6X1Z4_9ROSI</name>
<keyword evidence="2" id="KW-1185">Reference proteome</keyword>